<reference evidence="1" key="1">
    <citation type="submission" date="2018-02" db="EMBL/GenBank/DDBJ databases">
        <title>Rhizophora mucronata_Transcriptome.</title>
        <authorList>
            <person name="Meera S.P."/>
            <person name="Sreeshan A."/>
            <person name="Augustine A."/>
        </authorList>
    </citation>
    <scope>NUCLEOTIDE SEQUENCE</scope>
    <source>
        <tissue evidence="1">Leaf</tissue>
    </source>
</reference>
<name>A0A2P2N0K0_RHIMU</name>
<sequence length="43" mass="5170">MSLSFASCFVQPYKRCFYCEVYVAILYKYSLWPQFLSSNFILI</sequence>
<dbReference type="AlphaFoldDB" id="A0A2P2N0K0"/>
<proteinExistence type="predicted"/>
<evidence type="ECO:0000313" key="1">
    <source>
        <dbReference type="EMBL" id="MBX35974.1"/>
    </source>
</evidence>
<dbReference type="EMBL" id="GGEC01055490">
    <property type="protein sequence ID" value="MBX35974.1"/>
    <property type="molecule type" value="Transcribed_RNA"/>
</dbReference>
<protein>
    <submittedName>
        <fullName evidence="1">Uncharacterized protein</fullName>
    </submittedName>
</protein>
<accession>A0A2P2N0K0</accession>
<organism evidence="1">
    <name type="scientific">Rhizophora mucronata</name>
    <name type="common">Asiatic mangrove</name>
    <dbReference type="NCBI Taxonomy" id="61149"/>
    <lineage>
        <taxon>Eukaryota</taxon>
        <taxon>Viridiplantae</taxon>
        <taxon>Streptophyta</taxon>
        <taxon>Embryophyta</taxon>
        <taxon>Tracheophyta</taxon>
        <taxon>Spermatophyta</taxon>
        <taxon>Magnoliopsida</taxon>
        <taxon>eudicotyledons</taxon>
        <taxon>Gunneridae</taxon>
        <taxon>Pentapetalae</taxon>
        <taxon>rosids</taxon>
        <taxon>fabids</taxon>
        <taxon>Malpighiales</taxon>
        <taxon>Rhizophoraceae</taxon>
        <taxon>Rhizophora</taxon>
    </lineage>
</organism>